<dbReference type="PANTHER" id="PTHR42912">
    <property type="entry name" value="METHYLTRANSFERASE"/>
    <property type="match status" value="1"/>
</dbReference>
<evidence type="ECO:0000313" key="2">
    <source>
        <dbReference type="EMBL" id="TQS45988.1"/>
    </source>
</evidence>
<dbReference type="Gene3D" id="3.40.50.150">
    <property type="entry name" value="Vaccinia Virus protein VP39"/>
    <property type="match status" value="1"/>
</dbReference>
<evidence type="ECO:0000259" key="1">
    <source>
        <dbReference type="Pfam" id="PF08241"/>
    </source>
</evidence>
<keyword evidence="2" id="KW-0808">Transferase</keyword>
<comment type="caution">
    <text evidence="2">The sequence shown here is derived from an EMBL/GenBank/DDBJ whole genome shotgun (WGS) entry which is preliminary data.</text>
</comment>
<dbReference type="InParanoid" id="A0A545AXF2"/>
<accession>A0A545AXF2</accession>
<dbReference type="CDD" id="cd02440">
    <property type="entry name" value="AdoMet_MTases"/>
    <property type="match status" value="1"/>
</dbReference>
<dbReference type="Pfam" id="PF08241">
    <property type="entry name" value="Methyltransf_11"/>
    <property type="match status" value="1"/>
</dbReference>
<sequence>MADVWTSGNAYDAYVGRWSRRVAESFVAWLALPPGRRWLDVGCGTGALTAAVLEAAAPASVVGVDPSLGFLATARARLGRATFRQGDARALPLPSHSVDVVVSGLTLNFVPVPAVAAAEWRRVVTPGGTVAAYVWDYAEGMQMMRVFWDAAAALDPAAAAADEGPRFAICHPDALSDLWVATGFSDVRTRAIEVATDFADFDDFWGPFLGGQGPAPAYVASLDEPDRAALRDAVRARLPRGPIHLTARAWAVKGVR</sequence>
<dbReference type="InterPro" id="IPR029063">
    <property type="entry name" value="SAM-dependent_MTases_sf"/>
</dbReference>
<dbReference type="GO" id="GO:0008757">
    <property type="term" value="F:S-adenosylmethionine-dependent methyltransferase activity"/>
    <property type="evidence" value="ECO:0007669"/>
    <property type="project" value="InterPro"/>
</dbReference>
<dbReference type="AlphaFoldDB" id="A0A545AXF2"/>
<keyword evidence="3" id="KW-1185">Reference proteome</keyword>
<dbReference type="SUPFAM" id="SSF53335">
    <property type="entry name" value="S-adenosyl-L-methionine-dependent methyltransferases"/>
    <property type="match status" value="1"/>
</dbReference>
<organism evidence="2 3">
    <name type="scientific">Cryptosporangium phraense</name>
    <dbReference type="NCBI Taxonomy" id="2593070"/>
    <lineage>
        <taxon>Bacteria</taxon>
        <taxon>Bacillati</taxon>
        <taxon>Actinomycetota</taxon>
        <taxon>Actinomycetes</taxon>
        <taxon>Cryptosporangiales</taxon>
        <taxon>Cryptosporangiaceae</taxon>
        <taxon>Cryptosporangium</taxon>
    </lineage>
</organism>
<dbReference type="OrthoDB" id="9795634at2"/>
<dbReference type="RefSeq" id="WP_142703395.1">
    <property type="nucleotide sequence ID" value="NZ_VIRS01000003.1"/>
</dbReference>
<dbReference type="InterPro" id="IPR013216">
    <property type="entry name" value="Methyltransf_11"/>
</dbReference>
<dbReference type="InterPro" id="IPR050508">
    <property type="entry name" value="Methyltransf_Superfamily"/>
</dbReference>
<dbReference type="EMBL" id="VIRS01000003">
    <property type="protein sequence ID" value="TQS45988.1"/>
    <property type="molecule type" value="Genomic_DNA"/>
</dbReference>
<feature type="domain" description="Methyltransferase type 11" evidence="1">
    <location>
        <begin position="39"/>
        <end position="131"/>
    </location>
</feature>
<evidence type="ECO:0000313" key="3">
    <source>
        <dbReference type="Proteomes" id="UP000317982"/>
    </source>
</evidence>
<name>A0A545AXF2_9ACTN</name>
<keyword evidence="2" id="KW-0489">Methyltransferase</keyword>
<dbReference type="GO" id="GO:0032259">
    <property type="term" value="P:methylation"/>
    <property type="evidence" value="ECO:0007669"/>
    <property type="project" value="UniProtKB-KW"/>
</dbReference>
<protein>
    <submittedName>
        <fullName evidence="2">Class I SAM-dependent methyltransferase</fullName>
    </submittedName>
</protein>
<proteinExistence type="predicted"/>
<gene>
    <name evidence="2" type="ORF">FL583_05710</name>
</gene>
<reference evidence="2 3" key="1">
    <citation type="submission" date="2019-07" db="EMBL/GenBank/DDBJ databases">
        <title>Cryptosporangium phraense sp. nov., isolated from plant litter.</title>
        <authorList>
            <person name="Suriyachadkun C."/>
        </authorList>
    </citation>
    <scope>NUCLEOTIDE SEQUENCE [LARGE SCALE GENOMIC DNA]</scope>
    <source>
        <strain evidence="2 3">A-T 5661</strain>
    </source>
</reference>
<dbReference type="Proteomes" id="UP000317982">
    <property type="component" value="Unassembled WGS sequence"/>
</dbReference>